<dbReference type="Proteomes" id="UP001186944">
    <property type="component" value="Unassembled WGS sequence"/>
</dbReference>
<keyword evidence="4" id="KW-0540">Nuclease</keyword>
<dbReference type="EMBL" id="VSWD01000010">
    <property type="protein sequence ID" value="KAK3091349.1"/>
    <property type="molecule type" value="Genomic_DNA"/>
</dbReference>
<comment type="caution">
    <text evidence="11">The sequence shown here is derived from an EMBL/GenBank/DDBJ whole genome shotgun (WGS) entry which is preliminary data.</text>
</comment>
<dbReference type="FunFam" id="3.10.10.10:FF:000007">
    <property type="entry name" value="Retrovirus-related Pol polyprotein from transposon 17.6-like Protein"/>
    <property type="match status" value="1"/>
</dbReference>
<dbReference type="InterPro" id="IPR043128">
    <property type="entry name" value="Rev_trsase/Diguanyl_cyclase"/>
</dbReference>
<keyword evidence="1" id="KW-0645">Protease</keyword>
<dbReference type="PROSITE" id="PS50878">
    <property type="entry name" value="RT_POL"/>
    <property type="match status" value="1"/>
</dbReference>
<dbReference type="CDD" id="cd01647">
    <property type="entry name" value="RT_LTR"/>
    <property type="match status" value="1"/>
</dbReference>
<gene>
    <name evidence="11" type="ORF">FSP39_019172</name>
</gene>
<protein>
    <recommendedName>
        <fullName evidence="13">Reverse transcriptase</fullName>
    </recommendedName>
</protein>
<feature type="domain" description="Peptidase A2" evidence="8">
    <location>
        <begin position="1"/>
        <end position="81"/>
    </location>
</feature>
<dbReference type="GO" id="GO:0003676">
    <property type="term" value="F:nucleic acid binding"/>
    <property type="evidence" value="ECO:0007669"/>
    <property type="project" value="InterPro"/>
</dbReference>
<evidence type="ECO:0000259" key="8">
    <source>
        <dbReference type="PROSITE" id="PS50175"/>
    </source>
</evidence>
<dbReference type="Gene3D" id="3.10.10.10">
    <property type="entry name" value="HIV Type 1 Reverse Transcriptase, subunit A, domain 1"/>
    <property type="match status" value="1"/>
</dbReference>
<evidence type="ECO:0000256" key="6">
    <source>
        <dbReference type="ARBA" id="ARBA00022801"/>
    </source>
</evidence>
<feature type="domain" description="Integrase catalytic" evidence="10">
    <location>
        <begin position="940"/>
        <end position="1098"/>
    </location>
</feature>
<dbReference type="InterPro" id="IPR001584">
    <property type="entry name" value="Integrase_cat-core"/>
</dbReference>
<dbReference type="PANTHER" id="PTHR37984:SF5">
    <property type="entry name" value="PROTEIN NYNRIN-LIKE"/>
    <property type="match status" value="1"/>
</dbReference>
<evidence type="ECO:0000256" key="2">
    <source>
        <dbReference type="ARBA" id="ARBA00022679"/>
    </source>
</evidence>
<evidence type="ECO:0000256" key="4">
    <source>
        <dbReference type="ARBA" id="ARBA00022722"/>
    </source>
</evidence>
<evidence type="ECO:0000256" key="3">
    <source>
        <dbReference type="ARBA" id="ARBA00022695"/>
    </source>
</evidence>
<evidence type="ECO:0008006" key="13">
    <source>
        <dbReference type="Google" id="ProtNLM"/>
    </source>
</evidence>
<dbReference type="InterPro" id="IPR050951">
    <property type="entry name" value="Retrovirus_Pol_polyprotein"/>
</dbReference>
<dbReference type="Pfam" id="PF00665">
    <property type="entry name" value="rve"/>
    <property type="match status" value="1"/>
</dbReference>
<dbReference type="CDD" id="cd09274">
    <property type="entry name" value="RNase_HI_RT_Ty3"/>
    <property type="match status" value="1"/>
</dbReference>
<evidence type="ECO:0000313" key="11">
    <source>
        <dbReference type="EMBL" id="KAK3091349.1"/>
    </source>
</evidence>
<keyword evidence="6" id="KW-0378">Hydrolase</keyword>
<dbReference type="GO" id="GO:0004190">
    <property type="term" value="F:aspartic-type endopeptidase activity"/>
    <property type="evidence" value="ECO:0007669"/>
    <property type="project" value="InterPro"/>
</dbReference>
<dbReference type="FunFam" id="3.10.20.370:FF:000001">
    <property type="entry name" value="Retrovirus-related Pol polyprotein from transposon 17.6-like protein"/>
    <property type="match status" value="1"/>
</dbReference>
<evidence type="ECO:0000313" key="12">
    <source>
        <dbReference type="Proteomes" id="UP001186944"/>
    </source>
</evidence>
<dbReference type="GO" id="GO:0003964">
    <property type="term" value="F:RNA-directed DNA polymerase activity"/>
    <property type="evidence" value="ECO:0007669"/>
    <property type="project" value="UniProtKB-KW"/>
</dbReference>
<keyword evidence="2" id="KW-0808">Transferase</keyword>
<proteinExistence type="predicted"/>
<evidence type="ECO:0000256" key="5">
    <source>
        <dbReference type="ARBA" id="ARBA00022759"/>
    </source>
</evidence>
<dbReference type="SUPFAM" id="SSF53098">
    <property type="entry name" value="Ribonuclease H-like"/>
    <property type="match status" value="1"/>
</dbReference>
<organism evidence="11 12">
    <name type="scientific">Pinctada imbricata</name>
    <name type="common">Atlantic pearl-oyster</name>
    <name type="synonym">Pinctada martensii</name>
    <dbReference type="NCBI Taxonomy" id="66713"/>
    <lineage>
        <taxon>Eukaryota</taxon>
        <taxon>Metazoa</taxon>
        <taxon>Spiralia</taxon>
        <taxon>Lophotrochozoa</taxon>
        <taxon>Mollusca</taxon>
        <taxon>Bivalvia</taxon>
        <taxon>Autobranchia</taxon>
        <taxon>Pteriomorphia</taxon>
        <taxon>Pterioida</taxon>
        <taxon>Pterioidea</taxon>
        <taxon>Pteriidae</taxon>
        <taxon>Pinctada</taxon>
    </lineage>
</organism>
<evidence type="ECO:0000256" key="1">
    <source>
        <dbReference type="ARBA" id="ARBA00022670"/>
    </source>
</evidence>
<dbReference type="Gene3D" id="3.10.20.370">
    <property type="match status" value="1"/>
</dbReference>
<feature type="domain" description="Reverse transcriptase" evidence="9">
    <location>
        <begin position="331"/>
        <end position="510"/>
    </location>
</feature>
<dbReference type="GO" id="GO:0004519">
    <property type="term" value="F:endonuclease activity"/>
    <property type="evidence" value="ECO:0007669"/>
    <property type="project" value="UniProtKB-KW"/>
</dbReference>
<dbReference type="InterPro" id="IPR041588">
    <property type="entry name" value="Integrase_H2C2"/>
</dbReference>
<reference evidence="11" key="1">
    <citation type="submission" date="2019-08" db="EMBL/GenBank/DDBJ databases">
        <title>The improved chromosome-level genome for the pearl oyster Pinctada fucata martensii using PacBio sequencing and Hi-C.</title>
        <authorList>
            <person name="Zheng Z."/>
        </authorList>
    </citation>
    <scope>NUCLEOTIDE SEQUENCE</scope>
    <source>
        <strain evidence="11">ZZ-2019</strain>
        <tissue evidence="11">Adductor muscle</tissue>
    </source>
</reference>
<dbReference type="PROSITE" id="PS50175">
    <property type="entry name" value="ASP_PROT_RETROV"/>
    <property type="match status" value="1"/>
</dbReference>
<sequence>MNYTADTGATKTVISEKLYCRIPEKNRPNITKCTDSIIGAGGKPIKKLGKALFNLELGPLSLQKELVVASIDDEALLGLDILQNEEEGAADILLSEGVIKFMGKVIPCIQVGLPHGQRRVIVSEDFQIPPYSEVIIEADLERKEDESEDLIIEPTEKFYERCNLLMASTVVNIERRLTAPVRVMNPFSHEVTLHKGTVIGLAEECSSDCTSLISVEDHDETENHQPVRRIKLERNLCKDKKLLTSDAELPTHLLKLYDDAGPTSTDHEKREIAQLLIRNQDVFSEHEFDLGLTPLGEHAIDTGVHKPVKQPPRRVPHAMANEEKETIEKLEKQGIIKKSTSPWASPVVLVRKKSGDLRVCIDYRKLNALTLKDAFPLPRIQDCLDAVSGACLFSTFDLTSGYHQVPVKQSDQAKTAFVTKYGLYEYTSMPFGLTNAPATFQRIMEIALSGLQWVTCLIYLDDVVCFSKDHYEHLERVEEILDRIRKANLKLKPEKCSLFQDEVCFLGHIVNKNGVKPNPDNTVKIQNWPTPKTVTEVRQFLGMASYYRRFVKNFAQIASPLINLTRKNVSFHWTDECQKSIEKLKEILTGPEIMAFPNDTGTYILDTDASNTSIGSVLSQIQNGQERVIAYASRAMNKSEKNYCVTDKELLAVRYFIEYFRQYLLGRKFVVRTDHQAIVWLYRFKEPKGRIARWIEILSAFNFVIEYRPGNKHSNADSLSRCENPTDCQCPEIDNKESLKCGPCPKCKRRLVGVPEPTFVRQPRKIDSSFAAKAVKTRSHVEKDATFWTTISGTDVTKMQQLQNEDPDINPVYQWKLQETKPSKAELAMQSPATRHYCLMWESLELQNNVLVKIHPNKDGLGDDTQLITPKKLQQAILFYNHDSMMSGHLGVNRTWKKTRAKFYWYEMREDIAIYVQKCDNCAVNKSLPKSPKGPLGSMLVGAPLDRLAIDIMGPLPCTMRGNRYILVIIDCFTKWVEIFPIMDQTAPTCADRLMDVICRFGCPLSIHSDQGRAFESDIFKELCAMLEIRKTRSSPRNPKCNGTVERFNKTLTTMIRAYIREDETEWDLNLDCLAAAYRATPCASTGLSPNLLMLGREVCLPVDIIFGQPKLHENNIVSKGSYLQDLREKLNKAHVIARKHLQQSANYHKCRYDQKASITPYHPGDYVLYLHEERKEGECSKLHPLYHGPFLVVQRINDLVYRVQMDSQGKTKVVNYNKLKPYKGEKPPKWGPLAVKKFQKLH</sequence>
<evidence type="ECO:0000256" key="7">
    <source>
        <dbReference type="ARBA" id="ARBA00022918"/>
    </source>
</evidence>
<dbReference type="InterPro" id="IPR041373">
    <property type="entry name" value="RT_RNaseH"/>
</dbReference>
<dbReference type="Pfam" id="PF00078">
    <property type="entry name" value="RVT_1"/>
    <property type="match status" value="1"/>
</dbReference>
<dbReference type="Pfam" id="PF17917">
    <property type="entry name" value="RT_RNaseH"/>
    <property type="match status" value="1"/>
</dbReference>
<dbReference type="FunFam" id="3.30.420.10:FF:000032">
    <property type="entry name" value="Retrovirus-related Pol polyprotein from transposon 297-like Protein"/>
    <property type="match status" value="1"/>
</dbReference>
<dbReference type="InterPro" id="IPR043502">
    <property type="entry name" value="DNA/RNA_pol_sf"/>
</dbReference>
<dbReference type="GO" id="GO:0015074">
    <property type="term" value="P:DNA integration"/>
    <property type="evidence" value="ECO:0007669"/>
    <property type="project" value="InterPro"/>
</dbReference>
<dbReference type="SUPFAM" id="SSF56672">
    <property type="entry name" value="DNA/RNA polymerases"/>
    <property type="match status" value="1"/>
</dbReference>
<dbReference type="Gene3D" id="3.30.70.270">
    <property type="match status" value="2"/>
</dbReference>
<dbReference type="Pfam" id="PF17921">
    <property type="entry name" value="Integrase_H2C2"/>
    <property type="match status" value="1"/>
</dbReference>
<keyword evidence="12" id="KW-1185">Reference proteome</keyword>
<dbReference type="PROSITE" id="PS50994">
    <property type="entry name" value="INTEGRASE"/>
    <property type="match status" value="1"/>
</dbReference>
<accession>A0AA88XTB0</accession>
<keyword evidence="5" id="KW-0255">Endonuclease</keyword>
<dbReference type="InterPro" id="IPR000477">
    <property type="entry name" value="RT_dom"/>
</dbReference>
<dbReference type="FunFam" id="1.10.340.70:FF:000001">
    <property type="entry name" value="Retrovirus-related Pol polyprotein from transposon gypsy-like Protein"/>
    <property type="match status" value="1"/>
</dbReference>
<dbReference type="InterPro" id="IPR012337">
    <property type="entry name" value="RNaseH-like_sf"/>
</dbReference>
<dbReference type="GO" id="GO:0006508">
    <property type="term" value="P:proteolysis"/>
    <property type="evidence" value="ECO:0007669"/>
    <property type="project" value="UniProtKB-KW"/>
</dbReference>
<keyword evidence="3" id="KW-0548">Nucleotidyltransferase</keyword>
<dbReference type="Pfam" id="PF22938">
    <property type="entry name" value="Integrase_p58_C"/>
    <property type="match status" value="1"/>
</dbReference>
<evidence type="ECO:0000259" key="9">
    <source>
        <dbReference type="PROSITE" id="PS50878"/>
    </source>
</evidence>
<dbReference type="Gene3D" id="3.30.420.10">
    <property type="entry name" value="Ribonuclease H-like superfamily/Ribonuclease H"/>
    <property type="match status" value="1"/>
</dbReference>
<dbReference type="InterPro" id="IPR036397">
    <property type="entry name" value="RNaseH_sf"/>
</dbReference>
<dbReference type="FunFam" id="3.30.70.270:FF:000020">
    <property type="entry name" value="Transposon Tf2-6 polyprotein-like Protein"/>
    <property type="match status" value="1"/>
</dbReference>
<dbReference type="InterPro" id="IPR001995">
    <property type="entry name" value="Peptidase_A2_cat"/>
</dbReference>
<dbReference type="InterPro" id="IPR054465">
    <property type="entry name" value="Integrase_p58-like_C"/>
</dbReference>
<dbReference type="PANTHER" id="PTHR37984">
    <property type="entry name" value="PROTEIN CBG26694"/>
    <property type="match status" value="1"/>
</dbReference>
<evidence type="ECO:0000259" key="10">
    <source>
        <dbReference type="PROSITE" id="PS50994"/>
    </source>
</evidence>
<keyword evidence="7" id="KW-0695">RNA-directed DNA polymerase</keyword>
<name>A0AA88XTB0_PINIB</name>
<dbReference type="Gene3D" id="1.10.340.70">
    <property type="match status" value="1"/>
</dbReference>
<dbReference type="AlphaFoldDB" id="A0AA88XTB0"/>